<dbReference type="AlphaFoldDB" id="A0A0G1RDV6"/>
<dbReference type="EMBL" id="LCMC01000039">
    <property type="protein sequence ID" value="KKU28153.1"/>
    <property type="molecule type" value="Genomic_DNA"/>
</dbReference>
<gene>
    <name evidence="1" type="ORF">UX41_C0039G0001</name>
</gene>
<proteinExistence type="predicted"/>
<evidence type="ECO:0000313" key="2">
    <source>
        <dbReference type="Proteomes" id="UP000034510"/>
    </source>
</evidence>
<feature type="non-terminal residue" evidence="1">
    <location>
        <position position="20"/>
    </location>
</feature>
<evidence type="ECO:0000313" key="1">
    <source>
        <dbReference type="EMBL" id="KKU28153.1"/>
    </source>
</evidence>
<protein>
    <submittedName>
        <fullName evidence="1">Uncharacterized protein</fullName>
    </submittedName>
</protein>
<accession>A0A0G1RDV6</accession>
<reference evidence="1 2" key="1">
    <citation type="journal article" date="2015" name="Nature">
        <title>rRNA introns, odd ribosomes, and small enigmatic genomes across a large radiation of phyla.</title>
        <authorList>
            <person name="Brown C.T."/>
            <person name="Hug L.A."/>
            <person name="Thomas B.C."/>
            <person name="Sharon I."/>
            <person name="Castelle C.J."/>
            <person name="Singh A."/>
            <person name="Wilkins M.J."/>
            <person name="Williams K.H."/>
            <person name="Banfield J.F."/>
        </authorList>
    </citation>
    <scope>NUCLEOTIDE SEQUENCE [LARGE SCALE GENOMIC DNA]</scope>
</reference>
<dbReference type="Proteomes" id="UP000034510">
    <property type="component" value="Unassembled WGS sequence"/>
</dbReference>
<comment type="caution">
    <text evidence="1">The sequence shown here is derived from an EMBL/GenBank/DDBJ whole genome shotgun (WGS) entry which is preliminary data.</text>
</comment>
<organism evidence="1 2">
    <name type="scientific">Candidatus Collierbacteria bacterium GW2011_GWE1_46_18</name>
    <dbReference type="NCBI Taxonomy" id="1618399"/>
    <lineage>
        <taxon>Bacteria</taxon>
        <taxon>Candidatus Collieribacteriota</taxon>
    </lineage>
</organism>
<sequence>MRFEPKVFKLGKLRVVLVKE</sequence>
<name>A0A0G1RDV6_9BACT</name>